<protein>
    <submittedName>
        <fullName evidence="2">Haloacid dehalogenase superfamily enzyme, subfamily IA</fullName>
    </submittedName>
</protein>
<dbReference type="InterPro" id="IPR036412">
    <property type="entry name" value="HAD-like_sf"/>
</dbReference>
<dbReference type="PANTHER" id="PTHR43316">
    <property type="entry name" value="HYDROLASE, HALOACID DELAHOGENASE-RELATED"/>
    <property type="match status" value="1"/>
</dbReference>
<dbReference type="InterPro" id="IPR006439">
    <property type="entry name" value="HAD-SF_hydro_IA"/>
</dbReference>
<dbReference type="NCBIfam" id="TIGR01549">
    <property type="entry name" value="HAD-SF-IA-v1"/>
    <property type="match status" value="1"/>
</dbReference>
<dbReference type="EMBL" id="CP003071">
    <property type="protein sequence ID" value="AGA88507.1"/>
    <property type="molecule type" value="Genomic_DNA"/>
</dbReference>
<evidence type="ECO:0000256" key="1">
    <source>
        <dbReference type="ARBA" id="ARBA00022801"/>
    </source>
</evidence>
<dbReference type="SUPFAM" id="SSF56784">
    <property type="entry name" value="HAD-like"/>
    <property type="match status" value="1"/>
</dbReference>
<gene>
    <name evidence="2" type="ORF">Psest_4037</name>
</gene>
<dbReference type="Pfam" id="PF00702">
    <property type="entry name" value="Hydrolase"/>
    <property type="match status" value="1"/>
</dbReference>
<dbReference type="InterPro" id="IPR051540">
    <property type="entry name" value="S-2-haloacid_dehalogenase"/>
</dbReference>
<dbReference type="InterPro" id="IPR023214">
    <property type="entry name" value="HAD_sf"/>
</dbReference>
<dbReference type="HOGENOM" id="CLU_088929_0_0_6"/>
<dbReference type="KEGG" id="psh:Psest_4037"/>
<dbReference type="Proteomes" id="UP000010820">
    <property type="component" value="Chromosome"/>
</dbReference>
<dbReference type="GO" id="GO:0016787">
    <property type="term" value="F:hydrolase activity"/>
    <property type="evidence" value="ECO:0007669"/>
    <property type="project" value="UniProtKB-KW"/>
</dbReference>
<evidence type="ECO:0000313" key="2">
    <source>
        <dbReference type="EMBL" id="AGA88507.1"/>
    </source>
</evidence>
<proteinExistence type="predicted"/>
<accession>L0GRV0</accession>
<dbReference type="PRINTS" id="PR00413">
    <property type="entry name" value="HADHALOGNASE"/>
</dbReference>
<reference evidence="2 3" key="1">
    <citation type="submission" date="2011-10" db="EMBL/GenBank/DDBJ databases">
        <title>Complete sequence of chromosome of Pseudomonas stutzeri RCH2.</title>
        <authorList>
            <consortium name="US DOE Joint Genome Institute"/>
            <person name="Lucas S."/>
            <person name="Han J."/>
            <person name="Lapidus A."/>
            <person name="Cheng J.-F."/>
            <person name="Goodwin L."/>
            <person name="Pitluck S."/>
            <person name="Peters L."/>
            <person name="Ovchinnikova G."/>
            <person name="Zeytun A."/>
            <person name="Lu M."/>
            <person name="Detter J.C."/>
            <person name="Han C."/>
            <person name="Tapia R."/>
            <person name="Land M."/>
            <person name="Hauser L."/>
            <person name="Kyrpides N."/>
            <person name="Ivanova N."/>
            <person name="Pagani I."/>
            <person name="Chakraborty R."/>
            <person name="Arkin A."/>
            <person name="Dehal P."/>
            <person name="Wall J."/>
            <person name="Hazen T."/>
            <person name="Woyke T."/>
        </authorList>
    </citation>
    <scope>NUCLEOTIDE SEQUENCE [LARGE SCALE GENOMIC DNA]</scope>
    <source>
        <strain evidence="2 3">RCH2</strain>
    </source>
</reference>
<evidence type="ECO:0000313" key="3">
    <source>
        <dbReference type="Proteomes" id="UP000010820"/>
    </source>
</evidence>
<dbReference type="AlphaFoldDB" id="L0GRV0"/>
<dbReference type="eggNOG" id="COG1011">
    <property type="taxonomic scope" value="Bacteria"/>
</dbReference>
<dbReference type="PANTHER" id="PTHR43316:SF3">
    <property type="entry name" value="HALOACID DEHALOGENASE, TYPE II (AFU_ORTHOLOGUE AFUA_2G07750)-RELATED"/>
    <property type="match status" value="1"/>
</dbReference>
<dbReference type="Gene3D" id="3.40.50.1000">
    <property type="entry name" value="HAD superfamily/HAD-like"/>
    <property type="match status" value="1"/>
</dbReference>
<organism evidence="2 3">
    <name type="scientific">Stutzerimonas stutzeri RCH2</name>
    <dbReference type="NCBI Taxonomy" id="644801"/>
    <lineage>
        <taxon>Bacteria</taxon>
        <taxon>Pseudomonadati</taxon>
        <taxon>Pseudomonadota</taxon>
        <taxon>Gammaproteobacteria</taxon>
        <taxon>Pseudomonadales</taxon>
        <taxon>Pseudomonadaceae</taxon>
        <taxon>Stutzerimonas</taxon>
    </lineage>
</organism>
<keyword evidence="1" id="KW-0378">Hydrolase</keyword>
<name>L0GRV0_STUST</name>
<sequence length="205" mass="22593">MILASRAVIFDAFGTLLKIQGGRHPYRSLLKLGQRNGRRPRPNDAHVLMQEPLTFSQAATRLGIRVTRNELADLEQLLADEVAEIEPFEDGLEAVALLKQQGIRVGVCSNLAFPYREAILRHYPNLDTYAFSCELGVIKPTTEIYRTTCELLGARPALTQMIGDSQPCDKDGPSSAGIKGHLLDRVDDAGDYADLLSFAQDVLRG</sequence>
<dbReference type="RefSeq" id="WP_015278674.1">
    <property type="nucleotide sequence ID" value="NC_019936.1"/>
</dbReference>
<dbReference type="STRING" id="644801.Psest_4037"/>